<evidence type="ECO:0008006" key="4">
    <source>
        <dbReference type="Google" id="ProtNLM"/>
    </source>
</evidence>
<evidence type="ECO:0000256" key="1">
    <source>
        <dbReference type="SAM" id="MobiDB-lite"/>
    </source>
</evidence>
<sequence length="435" mass="47645">MTGRPSNRASQPQMQPAPARQNEYFVPRDGIDREVISSDICRYLGRDALVRPGTYESQDGRPIQGYYITAYRNLTSAMIQDLKADSARWEQERRAASRLASAGPGGTAHSSQPNDIFVRRDSNSPAGREIGGQDYSSWKNRLREQEYQQAAYGSGMDIDYPPAASAGASAGYPGQQYGQAPPVSYTPTAYPPQAAAPQYAAQPQYTYAAVPAQTQYSPQPPNERYNAIPPPAPIPVSHPADPSPFFAGSNFQTVAPGYSTAGSNRMPQAMPHPSAAPSRTYPATAGPSAGYGTEPDPYYQQQQAGNSGAQSFPIDGVFGRGAYMTTATNPAEASSDDLGSPAGPAQRQGYPTPSDQHQQQYEDLQTPGMPMVTTPTSMPPTQVTSGGVPAPRRDRDRDSEPREREREREREHRSDHRSRREPERDDRDRNRHRHR</sequence>
<feature type="compositionally biased region" description="Polar residues" evidence="1">
    <location>
        <begin position="349"/>
        <end position="363"/>
    </location>
</feature>
<feature type="region of interest" description="Disordered" evidence="1">
    <location>
        <begin position="94"/>
        <end position="140"/>
    </location>
</feature>
<keyword evidence="3" id="KW-1185">Reference proteome</keyword>
<evidence type="ECO:0000313" key="2">
    <source>
        <dbReference type="EMBL" id="KAK3905522.1"/>
    </source>
</evidence>
<dbReference type="EMBL" id="MU855355">
    <property type="protein sequence ID" value="KAK3905522.1"/>
    <property type="molecule type" value="Genomic_DNA"/>
</dbReference>
<feature type="compositionally biased region" description="Polar residues" evidence="1">
    <location>
        <begin position="1"/>
        <end position="14"/>
    </location>
</feature>
<feature type="region of interest" description="Disordered" evidence="1">
    <location>
        <begin position="214"/>
        <end position="435"/>
    </location>
</feature>
<protein>
    <recommendedName>
        <fullName evidence="4">Transcription factor RfeG</fullName>
    </recommendedName>
</protein>
<dbReference type="AlphaFoldDB" id="A0AAN6RW10"/>
<feature type="compositionally biased region" description="Low complexity" evidence="1">
    <location>
        <begin position="365"/>
        <end position="385"/>
    </location>
</feature>
<name>A0AAN6RW10_9PEZI</name>
<evidence type="ECO:0000313" key="3">
    <source>
        <dbReference type="Proteomes" id="UP001303889"/>
    </source>
</evidence>
<gene>
    <name evidence="2" type="ORF">C8A05DRAFT_41528</name>
</gene>
<feature type="region of interest" description="Disordered" evidence="1">
    <location>
        <begin position="1"/>
        <end position="26"/>
    </location>
</feature>
<dbReference type="PANTHER" id="PTHR39609">
    <property type="entry name" value="RFEG-RELATED"/>
    <property type="match status" value="1"/>
</dbReference>
<feature type="compositionally biased region" description="Low complexity" evidence="1">
    <location>
        <begin position="298"/>
        <end position="311"/>
    </location>
</feature>
<dbReference type="Proteomes" id="UP001303889">
    <property type="component" value="Unassembled WGS sequence"/>
</dbReference>
<accession>A0AAN6RW10</accession>
<proteinExistence type="predicted"/>
<feature type="compositionally biased region" description="Basic and acidic residues" evidence="1">
    <location>
        <begin position="391"/>
        <end position="429"/>
    </location>
</feature>
<dbReference type="PANTHER" id="PTHR39609:SF1">
    <property type="entry name" value="RFEG"/>
    <property type="match status" value="1"/>
</dbReference>
<organism evidence="2 3">
    <name type="scientific">Staphylotrichum tortipilum</name>
    <dbReference type="NCBI Taxonomy" id="2831512"/>
    <lineage>
        <taxon>Eukaryota</taxon>
        <taxon>Fungi</taxon>
        <taxon>Dikarya</taxon>
        <taxon>Ascomycota</taxon>
        <taxon>Pezizomycotina</taxon>
        <taxon>Sordariomycetes</taxon>
        <taxon>Sordariomycetidae</taxon>
        <taxon>Sordariales</taxon>
        <taxon>Chaetomiaceae</taxon>
        <taxon>Staphylotrichum</taxon>
    </lineage>
</organism>
<comment type="caution">
    <text evidence="2">The sequence shown here is derived from an EMBL/GenBank/DDBJ whole genome shotgun (WGS) entry which is preliminary data.</text>
</comment>
<reference evidence="2" key="1">
    <citation type="journal article" date="2023" name="Mol. Phylogenet. Evol.">
        <title>Genome-scale phylogeny and comparative genomics of the fungal order Sordariales.</title>
        <authorList>
            <person name="Hensen N."/>
            <person name="Bonometti L."/>
            <person name="Westerberg I."/>
            <person name="Brannstrom I.O."/>
            <person name="Guillou S."/>
            <person name="Cros-Aarteil S."/>
            <person name="Calhoun S."/>
            <person name="Haridas S."/>
            <person name="Kuo A."/>
            <person name="Mondo S."/>
            <person name="Pangilinan J."/>
            <person name="Riley R."/>
            <person name="LaButti K."/>
            <person name="Andreopoulos B."/>
            <person name="Lipzen A."/>
            <person name="Chen C."/>
            <person name="Yan M."/>
            <person name="Daum C."/>
            <person name="Ng V."/>
            <person name="Clum A."/>
            <person name="Steindorff A."/>
            <person name="Ohm R.A."/>
            <person name="Martin F."/>
            <person name="Silar P."/>
            <person name="Natvig D.O."/>
            <person name="Lalanne C."/>
            <person name="Gautier V."/>
            <person name="Ament-Velasquez S.L."/>
            <person name="Kruys A."/>
            <person name="Hutchinson M.I."/>
            <person name="Powell A.J."/>
            <person name="Barry K."/>
            <person name="Miller A.N."/>
            <person name="Grigoriev I.V."/>
            <person name="Debuchy R."/>
            <person name="Gladieux P."/>
            <person name="Hiltunen Thoren M."/>
            <person name="Johannesson H."/>
        </authorList>
    </citation>
    <scope>NUCLEOTIDE SEQUENCE</scope>
    <source>
        <strain evidence="2">CBS 103.79</strain>
    </source>
</reference>
<reference evidence="2" key="2">
    <citation type="submission" date="2023-05" db="EMBL/GenBank/DDBJ databases">
        <authorList>
            <consortium name="Lawrence Berkeley National Laboratory"/>
            <person name="Steindorff A."/>
            <person name="Hensen N."/>
            <person name="Bonometti L."/>
            <person name="Westerberg I."/>
            <person name="Brannstrom I.O."/>
            <person name="Guillou S."/>
            <person name="Cros-Aarteil S."/>
            <person name="Calhoun S."/>
            <person name="Haridas S."/>
            <person name="Kuo A."/>
            <person name="Mondo S."/>
            <person name="Pangilinan J."/>
            <person name="Riley R."/>
            <person name="Labutti K."/>
            <person name="Andreopoulos B."/>
            <person name="Lipzen A."/>
            <person name="Chen C."/>
            <person name="Yanf M."/>
            <person name="Daum C."/>
            <person name="Ng V."/>
            <person name="Clum A."/>
            <person name="Ohm R."/>
            <person name="Martin F."/>
            <person name="Silar P."/>
            <person name="Natvig D."/>
            <person name="Lalanne C."/>
            <person name="Gautier V."/>
            <person name="Ament-Velasquez S.L."/>
            <person name="Kruys A."/>
            <person name="Hutchinson M.I."/>
            <person name="Powell A.J."/>
            <person name="Barry K."/>
            <person name="Miller A.N."/>
            <person name="Grigoriev I.V."/>
            <person name="Debuchy R."/>
            <person name="Gladieux P."/>
            <person name="Thoren M.H."/>
            <person name="Johannesson H."/>
        </authorList>
    </citation>
    <scope>NUCLEOTIDE SEQUENCE</scope>
    <source>
        <strain evidence="2">CBS 103.79</strain>
    </source>
</reference>